<dbReference type="PANTHER" id="PTHR11207:SF0">
    <property type="entry name" value="RIBONUCLEASE 3"/>
    <property type="match status" value="1"/>
</dbReference>
<name>A0A7X5TS21_9MICO</name>
<evidence type="ECO:0000313" key="13">
    <source>
        <dbReference type="EMBL" id="NIH52390.1"/>
    </source>
</evidence>
<dbReference type="PROSITE" id="PS50137">
    <property type="entry name" value="DS_RBD"/>
    <property type="match status" value="1"/>
</dbReference>
<reference evidence="13 14" key="1">
    <citation type="submission" date="2020-02" db="EMBL/GenBank/DDBJ databases">
        <title>Sequencing the genomes of 1000 actinobacteria strains.</title>
        <authorList>
            <person name="Klenk H.-P."/>
        </authorList>
    </citation>
    <scope>NUCLEOTIDE SEQUENCE [LARGE SCALE GENOMIC DNA]</scope>
    <source>
        <strain evidence="13 14">DSM 27960</strain>
    </source>
</reference>
<comment type="subcellular location">
    <subcellularLocation>
        <location evidence="9">Cytoplasm</location>
    </subcellularLocation>
</comment>
<feature type="binding site" evidence="9">
    <location>
        <position position="164"/>
    </location>
    <ligand>
        <name>Mg(2+)</name>
        <dbReference type="ChEBI" id="CHEBI:18420"/>
    </ligand>
</feature>
<evidence type="ECO:0000256" key="1">
    <source>
        <dbReference type="ARBA" id="ARBA00000109"/>
    </source>
</evidence>
<keyword evidence="6 9" id="KW-0255">Endonuclease</keyword>
<dbReference type="HAMAP" id="MF_00104">
    <property type="entry name" value="RNase_III"/>
    <property type="match status" value="1"/>
</dbReference>
<dbReference type="FunFam" id="1.10.1520.10:FF:000001">
    <property type="entry name" value="Ribonuclease 3"/>
    <property type="match status" value="1"/>
</dbReference>
<dbReference type="GO" id="GO:0003725">
    <property type="term" value="F:double-stranded RNA binding"/>
    <property type="evidence" value="ECO:0007669"/>
    <property type="project" value="TreeGrafter"/>
</dbReference>
<feature type="active site" evidence="9">
    <location>
        <position position="92"/>
    </location>
</feature>
<dbReference type="Gene3D" id="3.30.160.20">
    <property type="match status" value="1"/>
</dbReference>
<evidence type="ECO:0000256" key="9">
    <source>
        <dbReference type="HAMAP-Rule" id="MF_00104"/>
    </source>
</evidence>
<dbReference type="InterPro" id="IPR036389">
    <property type="entry name" value="RNase_III_sf"/>
</dbReference>
<evidence type="ECO:0000313" key="14">
    <source>
        <dbReference type="Proteomes" id="UP000541033"/>
    </source>
</evidence>
<feature type="binding site" evidence="9">
    <location>
        <position position="88"/>
    </location>
    <ligand>
        <name>Mg(2+)</name>
        <dbReference type="ChEBI" id="CHEBI:18420"/>
    </ligand>
</feature>
<sequence>MTEQQRVADSSAVPEPSMSDAQGGDASPTVSTDQVKVVKVKHLPIDEDMHGFLARLGVELPEALITQALTHRSFSYENGGEPHNERLEFLGDSILGQAVTVKLFRDHPDLSEGTLAKRRSSLVSSVALAEVARHIELGQHLRLGRGEELTGGREKDSILADTVEAIIGAVFVGLGPVVANDFVLGLVTPLFADPDRFGAAMDPKTSLQEAAADLGLTPPHYTVTGQGPDHDRIFTAVVSVGDRATGTGTGSSKKQAEVAAALNAWTVLNRQEEDAAAETAEGA</sequence>
<keyword evidence="9" id="KW-0819">tRNA processing</keyword>
<dbReference type="InterPro" id="IPR000999">
    <property type="entry name" value="RNase_III_dom"/>
</dbReference>
<feature type="domain" description="RNase III" evidence="12">
    <location>
        <begin position="56"/>
        <end position="175"/>
    </location>
</feature>
<dbReference type="GO" id="GO:0004525">
    <property type="term" value="F:ribonuclease III activity"/>
    <property type="evidence" value="ECO:0007669"/>
    <property type="project" value="UniProtKB-UniRule"/>
</dbReference>
<protein>
    <recommendedName>
        <fullName evidence="9">Ribonuclease 3</fullName>
        <ecNumber evidence="9">3.1.26.3</ecNumber>
    </recommendedName>
    <alternativeName>
        <fullName evidence="9">Ribonuclease III</fullName>
        <shortName evidence="9">RNase III</shortName>
    </alternativeName>
</protein>
<feature type="region of interest" description="Disordered" evidence="10">
    <location>
        <begin position="1"/>
        <end position="33"/>
    </location>
</feature>
<dbReference type="InterPro" id="IPR014720">
    <property type="entry name" value="dsRBD_dom"/>
</dbReference>
<dbReference type="CDD" id="cd10845">
    <property type="entry name" value="DSRM_RNAse_III_family"/>
    <property type="match status" value="1"/>
</dbReference>
<evidence type="ECO:0000256" key="6">
    <source>
        <dbReference type="ARBA" id="ARBA00022759"/>
    </source>
</evidence>
<comment type="subunit">
    <text evidence="9">Homodimer.</text>
</comment>
<organism evidence="13 14">
    <name type="scientific">Lysinibacter cavernae</name>
    <dbReference type="NCBI Taxonomy" id="1640652"/>
    <lineage>
        <taxon>Bacteria</taxon>
        <taxon>Bacillati</taxon>
        <taxon>Actinomycetota</taxon>
        <taxon>Actinomycetes</taxon>
        <taxon>Micrococcales</taxon>
        <taxon>Microbacteriaceae</taxon>
        <taxon>Lysinibacter</taxon>
    </lineage>
</organism>
<keyword evidence="9" id="KW-0699">rRNA-binding</keyword>
<dbReference type="GO" id="GO:0006397">
    <property type="term" value="P:mRNA processing"/>
    <property type="evidence" value="ECO:0007669"/>
    <property type="project" value="UniProtKB-UniRule"/>
</dbReference>
<dbReference type="PANTHER" id="PTHR11207">
    <property type="entry name" value="RIBONUCLEASE III"/>
    <property type="match status" value="1"/>
</dbReference>
<dbReference type="NCBIfam" id="TIGR02191">
    <property type="entry name" value="RNaseIII"/>
    <property type="match status" value="1"/>
</dbReference>
<evidence type="ECO:0000256" key="8">
    <source>
        <dbReference type="ARBA" id="ARBA00022884"/>
    </source>
</evidence>
<dbReference type="GO" id="GO:0010468">
    <property type="term" value="P:regulation of gene expression"/>
    <property type="evidence" value="ECO:0007669"/>
    <property type="project" value="TreeGrafter"/>
</dbReference>
<keyword evidence="7 9" id="KW-0378">Hydrolase</keyword>
<dbReference type="EC" id="3.1.26.3" evidence="9"/>
<dbReference type="GO" id="GO:0005737">
    <property type="term" value="C:cytoplasm"/>
    <property type="evidence" value="ECO:0007669"/>
    <property type="project" value="UniProtKB-SubCell"/>
</dbReference>
<dbReference type="InterPro" id="IPR011907">
    <property type="entry name" value="RNase_III"/>
</dbReference>
<comment type="caution">
    <text evidence="13">The sequence shown here is derived from an EMBL/GenBank/DDBJ whole genome shotgun (WGS) entry which is preliminary data.</text>
</comment>
<comment type="function">
    <text evidence="9">Digests double-stranded RNA. Involved in the processing of primary rRNA transcript to yield the immediate precursors to the large and small rRNAs (23S and 16S). Processes some mRNAs, and tRNAs when they are encoded in the rRNA operon. Processes pre-crRNA and tracrRNA of type II CRISPR loci if present in the organism.</text>
</comment>
<accession>A0A7X5TS21</accession>
<dbReference type="Proteomes" id="UP000541033">
    <property type="component" value="Unassembled WGS sequence"/>
</dbReference>
<feature type="domain" description="DRBM" evidence="11">
    <location>
        <begin position="202"/>
        <end position="270"/>
    </location>
</feature>
<gene>
    <name evidence="9" type="primary">rnc</name>
    <name evidence="13" type="ORF">FHX76_000258</name>
</gene>
<dbReference type="GO" id="GO:0008033">
    <property type="term" value="P:tRNA processing"/>
    <property type="evidence" value="ECO:0007669"/>
    <property type="project" value="UniProtKB-KW"/>
</dbReference>
<dbReference type="GO" id="GO:0006364">
    <property type="term" value="P:rRNA processing"/>
    <property type="evidence" value="ECO:0007669"/>
    <property type="project" value="UniProtKB-UniRule"/>
</dbReference>
<keyword evidence="8 9" id="KW-0694">RNA-binding</keyword>
<dbReference type="CDD" id="cd00593">
    <property type="entry name" value="RIBOc"/>
    <property type="match status" value="1"/>
</dbReference>
<keyword evidence="4 9" id="KW-0507">mRNA processing</keyword>
<dbReference type="GO" id="GO:0019843">
    <property type="term" value="F:rRNA binding"/>
    <property type="evidence" value="ECO:0007669"/>
    <property type="project" value="UniProtKB-KW"/>
</dbReference>
<feature type="binding site" evidence="9">
    <location>
        <position position="161"/>
    </location>
    <ligand>
        <name>Mg(2+)</name>
        <dbReference type="ChEBI" id="CHEBI:18420"/>
    </ligand>
</feature>
<proteinExistence type="inferred from homology"/>
<evidence type="ECO:0000256" key="4">
    <source>
        <dbReference type="ARBA" id="ARBA00022664"/>
    </source>
</evidence>
<comment type="catalytic activity">
    <reaction evidence="1 9">
        <text>Endonucleolytic cleavage to 5'-phosphomonoester.</text>
        <dbReference type="EC" id="3.1.26.3"/>
    </reaction>
</comment>
<dbReference type="Gene3D" id="1.10.1520.10">
    <property type="entry name" value="Ribonuclease III domain"/>
    <property type="match status" value="1"/>
</dbReference>
<dbReference type="PROSITE" id="PS50142">
    <property type="entry name" value="RNASE_3_2"/>
    <property type="match status" value="1"/>
</dbReference>
<evidence type="ECO:0000256" key="10">
    <source>
        <dbReference type="SAM" id="MobiDB-lite"/>
    </source>
</evidence>
<evidence type="ECO:0000259" key="12">
    <source>
        <dbReference type="PROSITE" id="PS50142"/>
    </source>
</evidence>
<evidence type="ECO:0000256" key="2">
    <source>
        <dbReference type="ARBA" id="ARBA00010183"/>
    </source>
</evidence>
<evidence type="ECO:0000259" key="11">
    <source>
        <dbReference type="PROSITE" id="PS50137"/>
    </source>
</evidence>
<keyword evidence="5 9" id="KW-0540">Nuclease</keyword>
<evidence type="ECO:0000256" key="5">
    <source>
        <dbReference type="ARBA" id="ARBA00022722"/>
    </source>
</evidence>
<dbReference type="SMART" id="SM00358">
    <property type="entry name" value="DSRM"/>
    <property type="match status" value="1"/>
</dbReference>
<dbReference type="EMBL" id="JAAMOX010000001">
    <property type="protein sequence ID" value="NIH52390.1"/>
    <property type="molecule type" value="Genomic_DNA"/>
</dbReference>
<dbReference type="SUPFAM" id="SSF54768">
    <property type="entry name" value="dsRNA-binding domain-like"/>
    <property type="match status" value="1"/>
</dbReference>
<feature type="active site" evidence="9">
    <location>
        <position position="164"/>
    </location>
</feature>
<dbReference type="Pfam" id="PF00035">
    <property type="entry name" value="dsrm"/>
    <property type="match status" value="1"/>
</dbReference>
<evidence type="ECO:0000256" key="7">
    <source>
        <dbReference type="ARBA" id="ARBA00022801"/>
    </source>
</evidence>
<dbReference type="SUPFAM" id="SSF69065">
    <property type="entry name" value="RNase III domain-like"/>
    <property type="match status" value="1"/>
</dbReference>
<keyword evidence="9" id="KW-0479">Metal-binding</keyword>
<keyword evidence="9" id="KW-0460">Magnesium</keyword>
<keyword evidence="14" id="KW-1185">Reference proteome</keyword>
<dbReference type="SMART" id="SM00535">
    <property type="entry name" value="RIBOc"/>
    <property type="match status" value="1"/>
</dbReference>
<dbReference type="GO" id="GO:0046872">
    <property type="term" value="F:metal ion binding"/>
    <property type="evidence" value="ECO:0007669"/>
    <property type="project" value="UniProtKB-KW"/>
</dbReference>
<keyword evidence="3 9" id="KW-0698">rRNA processing</keyword>
<comment type="cofactor">
    <cofactor evidence="9">
        <name>Mg(2+)</name>
        <dbReference type="ChEBI" id="CHEBI:18420"/>
    </cofactor>
</comment>
<evidence type="ECO:0000256" key="3">
    <source>
        <dbReference type="ARBA" id="ARBA00022552"/>
    </source>
</evidence>
<dbReference type="Pfam" id="PF14622">
    <property type="entry name" value="Ribonucleas_3_3"/>
    <property type="match status" value="1"/>
</dbReference>
<keyword evidence="9" id="KW-0963">Cytoplasm</keyword>
<dbReference type="PROSITE" id="PS00517">
    <property type="entry name" value="RNASE_3_1"/>
    <property type="match status" value="1"/>
</dbReference>
<comment type="similarity">
    <text evidence="2">Belongs to the ribonuclease III family.</text>
</comment>
<dbReference type="AlphaFoldDB" id="A0A7X5TS21"/>